<accession>A0ABY5DTE3</accession>
<sequence length="405" mass="45026">MYWQEVTPSGGDKTQPDIDTTDPANYDWSRFDPIFAAAEQRGWPVILTVSGPVPRWATRSRRDNVTRPDPNKFAQFMTAAGRHFGSKVAYWSIWNEPNHPAFLQPQYDRRHRPLSPAIYRDLFEAAQKGLKSAKVPNPRMLFGETAPTGTGRDVSPLAFLRGALCLSSTYHRTSKRCAKLSIAGYAHHAYTPKAGPNFKHTGKDNVFIGLLPRLTSALDKAARAGAIPAHLPVFLTEFGIQSTPDPIFGVPLQQQAEYRSISERIAYDNPRVKSFSQYLLKDDQPRKGLTGSARYGGFESGLLTSSGKEKPSYDGFRLALAVRRRTRSSASIWGEVRPARAAGTAMLQIRSGGKGAFRNYKTVSYNRLGYFTVTAGYAKNRQYRLAWAAPDGTAYEGAPTRAYDY</sequence>
<dbReference type="PANTHER" id="PTHR12631">
    <property type="entry name" value="ALPHA-L-IDURONIDASE"/>
    <property type="match status" value="1"/>
</dbReference>
<organism evidence="2 3">
    <name type="scientific">Paraconexibacter antarcticus</name>
    <dbReference type="NCBI Taxonomy" id="2949664"/>
    <lineage>
        <taxon>Bacteria</taxon>
        <taxon>Bacillati</taxon>
        <taxon>Actinomycetota</taxon>
        <taxon>Thermoleophilia</taxon>
        <taxon>Solirubrobacterales</taxon>
        <taxon>Paraconexibacteraceae</taxon>
        <taxon>Paraconexibacter</taxon>
    </lineage>
</organism>
<dbReference type="PANTHER" id="PTHR12631:SF10">
    <property type="entry name" value="BETA-XYLOSIDASE-LIKE PROTEIN-RELATED"/>
    <property type="match status" value="1"/>
</dbReference>
<keyword evidence="3" id="KW-1185">Reference proteome</keyword>
<evidence type="ECO:0000256" key="1">
    <source>
        <dbReference type="SAM" id="MobiDB-lite"/>
    </source>
</evidence>
<dbReference type="RefSeq" id="WP_254570882.1">
    <property type="nucleotide sequence ID" value="NZ_CP098502.1"/>
</dbReference>
<evidence type="ECO:0000313" key="3">
    <source>
        <dbReference type="Proteomes" id="UP001056035"/>
    </source>
</evidence>
<gene>
    <name evidence="2" type="ORF">NBH00_22875</name>
</gene>
<dbReference type="InterPro" id="IPR051923">
    <property type="entry name" value="Glycosyl_Hydrolase_39"/>
</dbReference>
<feature type="region of interest" description="Disordered" evidence="1">
    <location>
        <begin position="1"/>
        <end position="23"/>
    </location>
</feature>
<dbReference type="Proteomes" id="UP001056035">
    <property type="component" value="Chromosome"/>
</dbReference>
<dbReference type="SUPFAM" id="SSF51445">
    <property type="entry name" value="(Trans)glycosidases"/>
    <property type="match status" value="1"/>
</dbReference>
<evidence type="ECO:0000313" key="2">
    <source>
        <dbReference type="EMBL" id="UTI64169.1"/>
    </source>
</evidence>
<protein>
    <recommendedName>
        <fullName evidence="4">Cellulase (Glycosyl hydrolase family 5)</fullName>
    </recommendedName>
</protein>
<name>A0ABY5DTE3_9ACTN</name>
<dbReference type="EMBL" id="CP098502">
    <property type="protein sequence ID" value="UTI64169.1"/>
    <property type="molecule type" value="Genomic_DNA"/>
</dbReference>
<proteinExistence type="predicted"/>
<reference evidence="2 3" key="1">
    <citation type="submission" date="2022-06" db="EMBL/GenBank/DDBJ databases">
        <title>Paraconexibacter antarcticus.</title>
        <authorList>
            <person name="Kim C.S."/>
        </authorList>
    </citation>
    <scope>NUCLEOTIDE SEQUENCE [LARGE SCALE GENOMIC DNA]</scope>
    <source>
        <strain evidence="2 3">02-257</strain>
    </source>
</reference>
<dbReference type="InterPro" id="IPR017853">
    <property type="entry name" value="GH"/>
</dbReference>
<evidence type="ECO:0008006" key="4">
    <source>
        <dbReference type="Google" id="ProtNLM"/>
    </source>
</evidence>
<dbReference type="Gene3D" id="3.20.20.80">
    <property type="entry name" value="Glycosidases"/>
    <property type="match status" value="1"/>
</dbReference>